<reference evidence="2 3" key="1">
    <citation type="journal article" date="2019" name="Commun. Biol.">
        <title>The bagworm genome reveals a unique fibroin gene that provides high tensile strength.</title>
        <authorList>
            <person name="Kono N."/>
            <person name="Nakamura H."/>
            <person name="Ohtoshi R."/>
            <person name="Tomita M."/>
            <person name="Numata K."/>
            <person name="Arakawa K."/>
        </authorList>
    </citation>
    <scope>NUCLEOTIDE SEQUENCE [LARGE SCALE GENOMIC DNA]</scope>
</reference>
<dbReference type="AlphaFoldDB" id="A0A4C1VB90"/>
<evidence type="ECO:0000256" key="1">
    <source>
        <dbReference type="SAM" id="MobiDB-lite"/>
    </source>
</evidence>
<gene>
    <name evidence="2" type="ORF">EVAR_87997_1</name>
</gene>
<feature type="compositionally biased region" description="Basic residues" evidence="1">
    <location>
        <begin position="142"/>
        <end position="155"/>
    </location>
</feature>
<name>A0A4C1VB90_EUMVA</name>
<accession>A0A4C1VB90</accession>
<keyword evidence="3" id="KW-1185">Reference proteome</keyword>
<dbReference type="EMBL" id="BGZK01000318">
    <property type="protein sequence ID" value="GBP36418.1"/>
    <property type="molecule type" value="Genomic_DNA"/>
</dbReference>
<dbReference type="Proteomes" id="UP000299102">
    <property type="component" value="Unassembled WGS sequence"/>
</dbReference>
<organism evidence="2 3">
    <name type="scientific">Eumeta variegata</name>
    <name type="common">Bagworm moth</name>
    <name type="synonym">Eumeta japonica</name>
    <dbReference type="NCBI Taxonomy" id="151549"/>
    <lineage>
        <taxon>Eukaryota</taxon>
        <taxon>Metazoa</taxon>
        <taxon>Ecdysozoa</taxon>
        <taxon>Arthropoda</taxon>
        <taxon>Hexapoda</taxon>
        <taxon>Insecta</taxon>
        <taxon>Pterygota</taxon>
        <taxon>Neoptera</taxon>
        <taxon>Endopterygota</taxon>
        <taxon>Lepidoptera</taxon>
        <taxon>Glossata</taxon>
        <taxon>Ditrysia</taxon>
        <taxon>Tineoidea</taxon>
        <taxon>Psychidae</taxon>
        <taxon>Oiketicinae</taxon>
        <taxon>Eumeta</taxon>
    </lineage>
</organism>
<comment type="caution">
    <text evidence="2">The sequence shown here is derived from an EMBL/GenBank/DDBJ whole genome shotgun (WGS) entry which is preliminary data.</text>
</comment>
<feature type="compositionally biased region" description="Low complexity" evidence="1">
    <location>
        <begin position="156"/>
        <end position="169"/>
    </location>
</feature>
<evidence type="ECO:0000313" key="2">
    <source>
        <dbReference type="EMBL" id="GBP36418.1"/>
    </source>
</evidence>
<feature type="region of interest" description="Disordered" evidence="1">
    <location>
        <begin position="142"/>
        <end position="186"/>
    </location>
</feature>
<evidence type="ECO:0000313" key="3">
    <source>
        <dbReference type="Proteomes" id="UP000299102"/>
    </source>
</evidence>
<sequence>MAAPVGAGEGSCLSRKFNARARNFSPRALGRRGDDVTTTRTGFKSARLISRARSRPSAAAESVTTPVQGERGSWALNKTRDARWSRSTTGRTLTLSRRRLTCAAVVLLVFKTFAAVSAYARRPKCARSTNLDIPVASVPRRPRALFKSPSRRHTLRPAALSRPSSVAPPAARPQPLSENETSPRDSACTGPACLFCFTFVPEMRSRYGEETSPTAATANLKEQVGKTVVADEVDLALMFPKLKNNIVLRRERNRQFTQPPAAHAPRAANNGENRSVLAVASARAAHWHSALAARAPAALEPWPA</sequence>
<proteinExistence type="predicted"/>
<protein>
    <submittedName>
        <fullName evidence="2">Uncharacterized protein</fullName>
    </submittedName>
</protein>